<feature type="transmembrane region" description="Helical" evidence="19">
    <location>
        <begin position="193"/>
        <end position="213"/>
    </location>
</feature>
<evidence type="ECO:0000256" key="9">
    <source>
        <dbReference type="ARBA" id="ARBA00022679"/>
    </source>
</evidence>
<gene>
    <name evidence="20" type="primary">cobV_5</name>
    <name evidence="20" type="ORF">SDC9_119203</name>
</gene>
<keyword evidence="7" id="KW-1003">Cell membrane</keyword>
<dbReference type="PANTHER" id="PTHR34148">
    <property type="entry name" value="ADENOSYLCOBINAMIDE-GDP RIBAZOLETRANSFERASE"/>
    <property type="match status" value="1"/>
</dbReference>
<dbReference type="EMBL" id="VSSQ01024617">
    <property type="protein sequence ID" value="MPM72230.1"/>
    <property type="molecule type" value="Genomic_DNA"/>
</dbReference>
<dbReference type="UniPathway" id="UPA00148">
    <property type="reaction ID" value="UER00238"/>
</dbReference>
<reference evidence="20" key="1">
    <citation type="submission" date="2019-08" db="EMBL/GenBank/DDBJ databases">
        <authorList>
            <person name="Kucharzyk K."/>
            <person name="Murdoch R.W."/>
            <person name="Higgins S."/>
            <person name="Loffler F."/>
        </authorList>
    </citation>
    <scope>NUCLEOTIDE SEQUENCE</scope>
</reference>
<keyword evidence="10 19" id="KW-0812">Transmembrane</keyword>
<proteinExistence type="inferred from homology"/>
<comment type="caution">
    <text evidence="20">The sequence shown here is derived from an EMBL/GenBank/DDBJ whole genome shotgun (WGS) entry which is preliminary data.</text>
</comment>
<dbReference type="Pfam" id="PF02654">
    <property type="entry name" value="CobS"/>
    <property type="match status" value="1"/>
</dbReference>
<dbReference type="NCBIfam" id="TIGR00317">
    <property type="entry name" value="cobS"/>
    <property type="match status" value="1"/>
</dbReference>
<dbReference type="PANTHER" id="PTHR34148:SF1">
    <property type="entry name" value="ADENOSYLCOBINAMIDE-GDP RIBAZOLETRANSFERASE"/>
    <property type="match status" value="1"/>
</dbReference>
<evidence type="ECO:0000256" key="19">
    <source>
        <dbReference type="SAM" id="Phobius"/>
    </source>
</evidence>
<evidence type="ECO:0000256" key="2">
    <source>
        <dbReference type="ARBA" id="ARBA00004651"/>
    </source>
</evidence>
<comment type="cofactor">
    <cofactor evidence="1">
        <name>Mg(2+)</name>
        <dbReference type="ChEBI" id="CHEBI:18420"/>
    </cofactor>
</comment>
<evidence type="ECO:0000256" key="3">
    <source>
        <dbReference type="ARBA" id="ARBA00004663"/>
    </source>
</evidence>
<dbReference type="InterPro" id="IPR003805">
    <property type="entry name" value="CobS"/>
</dbReference>
<keyword evidence="13 19" id="KW-0472">Membrane</keyword>
<feature type="transmembrane region" description="Helical" evidence="19">
    <location>
        <begin position="101"/>
        <end position="120"/>
    </location>
</feature>
<keyword evidence="9 20" id="KW-0808">Transferase</keyword>
<evidence type="ECO:0000256" key="7">
    <source>
        <dbReference type="ARBA" id="ARBA00022475"/>
    </source>
</evidence>
<sequence>MIKSLLGAFRTLTRFPLPHQAMEREERTLFWFPFVGAFLGLFSVGISFLPLPPSVLSALMIATCAYLTRGFHLDGLCDFADGLGGGWTKERALAIMKDSHSGAFALIVLCCTLLIQYAALQSLMQIRLALVLVPSFGRLMQVLAAATMDYARSGEGTASALVRSARKRHALVAGVQLTLLFVALFFLVPENLFISSLASVCSALMVALVVMRIAQKRLGGVTGDVLGAIEVLAETAAMVGFLIPLA</sequence>
<accession>A0A645C382</accession>
<evidence type="ECO:0000256" key="14">
    <source>
        <dbReference type="ARBA" id="ARBA00025228"/>
    </source>
</evidence>
<evidence type="ECO:0000256" key="8">
    <source>
        <dbReference type="ARBA" id="ARBA00022573"/>
    </source>
</evidence>
<dbReference type="HAMAP" id="MF_00719">
    <property type="entry name" value="CobS"/>
    <property type="match status" value="1"/>
</dbReference>
<dbReference type="GO" id="GO:0051073">
    <property type="term" value="F:adenosylcobinamide-GDP ribazoletransferase activity"/>
    <property type="evidence" value="ECO:0007669"/>
    <property type="project" value="UniProtKB-EC"/>
</dbReference>
<evidence type="ECO:0000256" key="11">
    <source>
        <dbReference type="ARBA" id="ARBA00022842"/>
    </source>
</evidence>
<evidence type="ECO:0000256" key="10">
    <source>
        <dbReference type="ARBA" id="ARBA00022692"/>
    </source>
</evidence>
<evidence type="ECO:0000256" key="18">
    <source>
        <dbReference type="ARBA" id="ARBA00049504"/>
    </source>
</evidence>
<feature type="transmembrane region" description="Helical" evidence="19">
    <location>
        <begin position="30"/>
        <end position="51"/>
    </location>
</feature>
<evidence type="ECO:0000256" key="12">
    <source>
        <dbReference type="ARBA" id="ARBA00022989"/>
    </source>
</evidence>
<comment type="pathway">
    <text evidence="3">Cofactor biosynthesis; adenosylcobalamin biosynthesis; adenosylcobalamin from cob(II)yrinate a,c-diamide: step 7/7.</text>
</comment>
<keyword evidence="12 19" id="KW-1133">Transmembrane helix</keyword>
<dbReference type="EC" id="2.7.8.26" evidence="5"/>
<evidence type="ECO:0000256" key="4">
    <source>
        <dbReference type="ARBA" id="ARBA00010561"/>
    </source>
</evidence>
<comment type="similarity">
    <text evidence="4">Belongs to the CobS family.</text>
</comment>
<organism evidence="20">
    <name type="scientific">bioreactor metagenome</name>
    <dbReference type="NCBI Taxonomy" id="1076179"/>
    <lineage>
        <taxon>unclassified sequences</taxon>
        <taxon>metagenomes</taxon>
        <taxon>ecological metagenomes</taxon>
    </lineage>
</organism>
<feature type="transmembrane region" description="Helical" evidence="19">
    <location>
        <begin position="169"/>
        <end position="187"/>
    </location>
</feature>
<dbReference type="AlphaFoldDB" id="A0A645C382"/>
<evidence type="ECO:0000256" key="1">
    <source>
        <dbReference type="ARBA" id="ARBA00001946"/>
    </source>
</evidence>
<comment type="catalytic activity">
    <reaction evidence="18">
        <text>alpha-ribazole 5'-phosphate + adenosylcob(III)inamide-GDP = adenosylcob(III)alamin 5'-phosphate + GMP + H(+)</text>
        <dbReference type="Rhea" id="RHEA:23560"/>
        <dbReference type="ChEBI" id="CHEBI:15378"/>
        <dbReference type="ChEBI" id="CHEBI:57918"/>
        <dbReference type="ChEBI" id="CHEBI:58115"/>
        <dbReference type="ChEBI" id="CHEBI:60487"/>
        <dbReference type="ChEBI" id="CHEBI:60493"/>
        <dbReference type="EC" id="2.7.8.26"/>
    </reaction>
</comment>
<keyword evidence="11" id="KW-0460">Magnesium</keyword>
<evidence type="ECO:0000256" key="6">
    <source>
        <dbReference type="ARBA" id="ARBA00015850"/>
    </source>
</evidence>
<comment type="subcellular location">
    <subcellularLocation>
        <location evidence="2">Cell membrane</location>
        <topology evidence="2">Multi-pass membrane protein</topology>
    </subcellularLocation>
</comment>
<dbReference type="GO" id="GO:0008818">
    <property type="term" value="F:cobalamin 5'-phosphate synthase activity"/>
    <property type="evidence" value="ECO:0007669"/>
    <property type="project" value="InterPro"/>
</dbReference>
<evidence type="ECO:0000256" key="15">
    <source>
        <dbReference type="ARBA" id="ARBA00032605"/>
    </source>
</evidence>
<dbReference type="GO" id="GO:0005886">
    <property type="term" value="C:plasma membrane"/>
    <property type="evidence" value="ECO:0007669"/>
    <property type="project" value="UniProtKB-SubCell"/>
</dbReference>
<evidence type="ECO:0000256" key="16">
    <source>
        <dbReference type="ARBA" id="ARBA00032853"/>
    </source>
</evidence>
<feature type="transmembrane region" description="Helical" evidence="19">
    <location>
        <begin position="225"/>
        <end position="245"/>
    </location>
</feature>
<protein>
    <recommendedName>
        <fullName evidence="6">Adenosylcobinamide-GDP ribazoletransferase</fullName>
        <ecNumber evidence="5">2.7.8.26</ecNumber>
    </recommendedName>
    <alternativeName>
        <fullName evidence="16">Cobalamin synthase</fullName>
    </alternativeName>
    <alternativeName>
        <fullName evidence="15">Cobalamin-5'-phosphate synthase</fullName>
    </alternativeName>
</protein>
<evidence type="ECO:0000256" key="17">
    <source>
        <dbReference type="ARBA" id="ARBA00048623"/>
    </source>
</evidence>
<evidence type="ECO:0000256" key="13">
    <source>
        <dbReference type="ARBA" id="ARBA00023136"/>
    </source>
</evidence>
<evidence type="ECO:0000313" key="20">
    <source>
        <dbReference type="EMBL" id="MPM72230.1"/>
    </source>
</evidence>
<dbReference type="GO" id="GO:0009236">
    <property type="term" value="P:cobalamin biosynthetic process"/>
    <property type="evidence" value="ECO:0007669"/>
    <property type="project" value="UniProtKB-UniPathway"/>
</dbReference>
<comment type="function">
    <text evidence="14">Joins adenosylcobinamide-GDP and alpha-ribazole to generate adenosylcobalamin (Ado-cobalamin). Also synthesizes adenosylcobalamin 5'-phosphate from adenosylcobinamide-GDP and alpha-ribazole 5'-phosphate.</text>
</comment>
<keyword evidence="8" id="KW-0169">Cobalamin biosynthesis</keyword>
<evidence type="ECO:0000256" key="5">
    <source>
        <dbReference type="ARBA" id="ARBA00013200"/>
    </source>
</evidence>
<name>A0A645C382_9ZZZZ</name>
<comment type="catalytic activity">
    <reaction evidence="17">
        <text>alpha-ribazole + adenosylcob(III)inamide-GDP = adenosylcob(III)alamin + GMP + H(+)</text>
        <dbReference type="Rhea" id="RHEA:16049"/>
        <dbReference type="ChEBI" id="CHEBI:10329"/>
        <dbReference type="ChEBI" id="CHEBI:15378"/>
        <dbReference type="ChEBI" id="CHEBI:18408"/>
        <dbReference type="ChEBI" id="CHEBI:58115"/>
        <dbReference type="ChEBI" id="CHEBI:60487"/>
        <dbReference type="EC" id="2.7.8.26"/>
    </reaction>
</comment>